<evidence type="ECO:0000256" key="5">
    <source>
        <dbReference type="PIRSR" id="PIRSR602401-1"/>
    </source>
</evidence>
<dbReference type="InterPro" id="IPR017972">
    <property type="entry name" value="Cyt_P450_CS"/>
</dbReference>
<comment type="similarity">
    <text evidence="1 6">Belongs to the cytochrome P450 family.</text>
</comment>
<dbReference type="GO" id="GO:0016712">
    <property type="term" value="F:oxidoreductase activity, acting on paired donors, with incorporation or reduction of molecular oxygen, reduced flavin or flavoprotein as one donor, and incorporation of one atom of oxygen"/>
    <property type="evidence" value="ECO:0007669"/>
    <property type="project" value="TreeGrafter"/>
</dbReference>
<evidence type="ECO:0000256" key="2">
    <source>
        <dbReference type="ARBA" id="ARBA00022723"/>
    </source>
</evidence>
<feature type="binding site" description="axial binding residue" evidence="5">
    <location>
        <position position="449"/>
    </location>
    <ligand>
        <name>heme</name>
        <dbReference type="ChEBI" id="CHEBI:30413"/>
    </ligand>
    <ligandPart>
        <name>Fe</name>
        <dbReference type="ChEBI" id="CHEBI:18248"/>
    </ligandPart>
</feature>
<keyword evidence="7" id="KW-0472">Membrane</keyword>
<keyword evidence="4 6" id="KW-0503">Monooxygenase</keyword>
<evidence type="ECO:0000256" key="4">
    <source>
        <dbReference type="ARBA" id="ARBA00023033"/>
    </source>
</evidence>
<comment type="caution">
    <text evidence="8">The sequence shown here is derived from an EMBL/GenBank/DDBJ whole genome shotgun (WGS) entry which is preliminary data.</text>
</comment>
<keyword evidence="6" id="KW-0560">Oxidoreductase</keyword>
<gene>
    <name evidence="8" type="primary">Cyp18a1_9</name>
    <name evidence="8" type="ORF">AVEN_187069_1</name>
</gene>
<dbReference type="GO" id="GO:0005737">
    <property type="term" value="C:cytoplasm"/>
    <property type="evidence" value="ECO:0007669"/>
    <property type="project" value="TreeGrafter"/>
</dbReference>
<feature type="transmembrane region" description="Helical" evidence="7">
    <location>
        <begin position="12"/>
        <end position="34"/>
    </location>
</feature>
<accession>A0A4Y2LLS4</accession>
<dbReference type="PANTHER" id="PTHR24300">
    <property type="entry name" value="CYTOCHROME P450 508A4-RELATED"/>
    <property type="match status" value="1"/>
</dbReference>
<evidence type="ECO:0000313" key="8">
    <source>
        <dbReference type="EMBL" id="GBN15741.1"/>
    </source>
</evidence>
<dbReference type="GO" id="GO:0006805">
    <property type="term" value="P:xenobiotic metabolic process"/>
    <property type="evidence" value="ECO:0007669"/>
    <property type="project" value="TreeGrafter"/>
</dbReference>
<protein>
    <submittedName>
        <fullName evidence="8">Cytochrome P450 18a1</fullName>
    </submittedName>
</protein>
<dbReference type="OrthoDB" id="6365766at2759"/>
<sequence>MQVYLISSTVGTAISTSLVTALTLLFMAIVYFVFRNKNIPPGPVGLPYFGYWPFIKNAECNLQLDALKKKYGDIFSFTCTGRLYINLGSFKVVREAFITKSEFFGDRATGYSIMNHFFKDGVLSINGEPWKVARKFFLVLLKERGANSLKTSLAVPLYDSIKSAMNDLKAREGNTLNLIDFLTHECCTILRLTLFGCVGVTEAQIRRFNELYATEITCMTPKSVLLRGTFAKYFVFPFMPNFSAALECHQKIVKLIQDIIDEHKTTYDAENPRDIIDEYFKERDKRRSRGDPTAEYFTDKVLLGSIVQFMGDGALLIASFTSLLMSGVLLYPEEQDKLYDEIVQVIGLERQPTIEDKSKLTYFNAYVQESTRKSDCFTFFPNQECTKETTVGGYRIPKGAILLQNFYSCHNDPEVYEKPEKFNPSRYIMADGKRKAEPPILFGVGKRSCIGEGFVMTQTFLLLATLIQNFHLSLSKGTKISVESFLTSNLMRWNRNDFLSTRPRSYFFLLEGRTAVIEELLKIVKLLQKKRISSSQQRSRPVETEIYS</sequence>
<evidence type="ECO:0000256" key="1">
    <source>
        <dbReference type="ARBA" id="ARBA00010617"/>
    </source>
</evidence>
<keyword evidence="2 5" id="KW-0479">Metal-binding</keyword>
<keyword evidence="3 5" id="KW-0408">Iron</keyword>
<evidence type="ECO:0000256" key="6">
    <source>
        <dbReference type="RuleBase" id="RU000461"/>
    </source>
</evidence>
<dbReference type="EMBL" id="BGPR01006059">
    <property type="protein sequence ID" value="GBN15741.1"/>
    <property type="molecule type" value="Genomic_DNA"/>
</dbReference>
<keyword evidence="5 6" id="KW-0349">Heme</keyword>
<dbReference type="Pfam" id="PF00067">
    <property type="entry name" value="p450"/>
    <property type="match status" value="1"/>
</dbReference>
<dbReference type="InterPro" id="IPR050182">
    <property type="entry name" value="Cytochrome_P450_fam2"/>
</dbReference>
<evidence type="ECO:0000256" key="3">
    <source>
        <dbReference type="ARBA" id="ARBA00023004"/>
    </source>
</evidence>
<evidence type="ECO:0000256" key="7">
    <source>
        <dbReference type="SAM" id="Phobius"/>
    </source>
</evidence>
<dbReference type="GO" id="GO:0006082">
    <property type="term" value="P:organic acid metabolic process"/>
    <property type="evidence" value="ECO:0007669"/>
    <property type="project" value="TreeGrafter"/>
</dbReference>
<reference evidence="8 9" key="1">
    <citation type="journal article" date="2019" name="Sci. Rep.">
        <title>Orb-weaving spider Araneus ventricosus genome elucidates the spidroin gene catalogue.</title>
        <authorList>
            <person name="Kono N."/>
            <person name="Nakamura H."/>
            <person name="Ohtoshi R."/>
            <person name="Moran D.A.P."/>
            <person name="Shinohara A."/>
            <person name="Yoshida Y."/>
            <person name="Fujiwara M."/>
            <person name="Mori M."/>
            <person name="Tomita M."/>
            <person name="Arakawa K."/>
        </authorList>
    </citation>
    <scope>NUCLEOTIDE SEQUENCE [LARGE SCALE GENOMIC DNA]</scope>
</reference>
<comment type="cofactor">
    <cofactor evidence="5">
        <name>heme</name>
        <dbReference type="ChEBI" id="CHEBI:30413"/>
    </cofactor>
</comment>
<dbReference type="Proteomes" id="UP000499080">
    <property type="component" value="Unassembled WGS sequence"/>
</dbReference>
<dbReference type="GO" id="GO:0008395">
    <property type="term" value="F:steroid hydroxylase activity"/>
    <property type="evidence" value="ECO:0007669"/>
    <property type="project" value="TreeGrafter"/>
</dbReference>
<proteinExistence type="inferred from homology"/>
<dbReference type="PROSITE" id="PS00086">
    <property type="entry name" value="CYTOCHROME_P450"/>
    <property type="match status" value="1"/>
</dbReference>
<keyword evidence="9" id="KW-1185">Reference proteome</keyword>
<evidence type="ECO:0000313" key="9">
    <source>
        <dbReference type="Proteomes" id="UP000499080"/>
    </source>
</evidence>
<dbReference type="SUPFAM" id="SSF48264">
    <property type="entry name" value="Cytochrome P450"/>
    <property type="match status" value="1"/>
</dbReference>
<dbReference type="InterPro" id="IPR036396">
    <property type="entry name" value="Cyt_P450_sf"/>
</dbReference>
<dbReference type="GO" id="GO:0005506">
    <property type="term" value="F:iron ion binding"/>
    <property type="evidence" value="ECO:0007669"/>
    <property type="project" value="InterPro"/>
</dbReference>
<dbReference type="PANTHER" id="PTHR24300:SF403">
    <property type="entry name" value="CYTOCHROME P450 306A1"/>
    <property type="match status" value="1"/>
</dbReference>
<dbReference type="AlphaFoldDB" id="A0A4Y2LLS4"/>
<organism evidence="8 9">
    <name type="scientific">Araneus ventricosus</name>
    <name type="common">Orbweaver spider</name>
    <name type="synonym">Epeira ventricosa</name>
    <dbReference type="NCBI Taxonomy" id="182803"/>
    <lineage>
        <taxon>Eukaryota</taxon>
        <taxon>Metazoa</taxon>
        <taxon>Ecdysozoa</taxon>
        <taxon>Arthropoda</taxon>
        <taxon>Chelicerata</taxon>
        <taxon>Arachnida</taxon>
        <taxon>Araneae</taxon>
        <taxon>Araneomorphae</taxon>
        <taxon>Entelegynae</taxon>
        <taxon>Araneoidea</taxon>
        <taxon>Araneidae</taxon>
        <taxon>Araneus</taxon>
    </lineage>
</organism>
<dbReference type="PRINTS" id="PR00463">
    <property type="entry name" value="EP450I"/>
</dbReference>
<keyword evidence="7" id="KW-0812">Transmembrane</keyword>
<dbReference type="InterPro" id="IPR002401">
    <property type="entry name" value="Cyt_P450_E_grp-I"/>
</dbReference>
<keyword evidence="7" id="KW-1133">Transmembrane helix</keyword>
<dbReference type="Gene3D" id="1.10.630.10">
    <property type="entry name" value="Cytochrome P450"/>
    <property type="match status" value="1"/>
</dbReference>
<dbReference type="GO" id="GO:0020037">
    <property type="term" value="F:heme binding"/>
    <property type="evidence" value="ECO:0007669"/>
    <property type="project" value="InterPro"/>
</dbReference>
<dbReference type="InterPro" id="IPR001128">
    <property type="entry name" value="Cyt_P450"/>
</dbReference>
<name>A0A4Y2LLS4_ARAVE</name>